<keyword evidence="1" id="KW-0812">Transmembrane</keyword>
<feature type="transmembrane region" description="Helical" evidence="1">
    <location>
        <begin position="73"/>
        <end position="92"/>
    </location>
</feature>
<dbReference type="Proteomes" id="UP000464751">
    <property type="component" value="Chromosome"/>
</dbReference>
<gene>
    <name evidence="2" type="ORF">G3A50_11500</name>
</gene>
<evidence type="ECO:0000313" key="2">
    <source>
        <dbReference type="EMBL" id="QIB34264.1"/>
    </source>
</evidence>
<keyword evidence="1" id="KW-1133">Transmembrane helix</keyword>
<feature type="transmembrane region" description="Helical" evidence="1">
    <location>
        <begin position="412"/>
        <end position="432"/>
    </location>
</feature>
<dbReference type="AlphaFoldDB" id="A0A6P1YR96"/>
<keyword evidence="1" id="KW-0472">Membrane</keyword>
<feature type="transmembrane region" description="Helical" evidence="1">
    <location>
        <begin position="387"/>
        <end position="405"/>
    </location>
</feature>
<feature type="transmembrane region" description="Helical" evidence="1">
    <location>
        <begin position="192"/>
        <end position="222"/>
    </location>
</feature>
<dbReference type="RefSeq" id="WP_163075409.1">
    <property type="nucleotide sequence ID" value="NZ_CP048630.1"/>
</dbReference>
<feature type="transmembrane region" description="Helical" evidence="1">
    <location>
        <begin position="112"/>
        <end position="134"/>
    </location>
</feature>
<feature type="transmembrane region" description="Helical" evidence="1">
    <location>
        <begin position="6"/>
        <end position="23"/>
    </location>
</feature>
<reference evidence="2 3" key="1">
    <citation type="submission" date="2020-02" db="EMBL/GenBank/DDBJ databases">
        <authorList>
            <person name="Li G."/>
        </authorList>
    </citation>
    <scope>NUCLEOTIDE SEQUENCE [LARGE SCALE GENOMIC DNA]</scope>
    <source>
        <strain evidence="2 3">DSM 102029</strain>
    </source>
</reference>
<feature type="transmembrane region" description="Helical" evidence="1">
    <location>
        <begin position="160"/>
        <end position="180"/>
    </location>
</feature>
<protein>
    <submittedName>
        <fullName evidence="2">Oligosaccharide repeat unit polymerase</fullName>
    </submittedName>
</protein>
<feature type="transmembrane region" description="Helical" evidence="1">
    <location>
        <begin position="358"/>
        <end position="381"/>
    </location>
</feature>
<name>A0A6P1YR96_9HYPH</name>
<sequence>MYEFALILGFAFWVGVCILYLKLPCASIFHPATYYLVFHGLCFAVRPLFQYWWDIDKIYELYLFWPTDNVKLLSLLIANLGFICFMAAVLFVGRQPFRFPTREQLALQRRPFWGAVTMLLLCAPLIAYSFSYVIGRKLQDPSEIVQAYRALGERYTQTEVAGYVFDANMMLGAFACIIAWSCRFRLWSLIPFLVFFGLRMAVGGGRFSFVMISISLVLFYLYDRHRRWVTPKFIIPAILMLFVFKSIGENRRVFIEMIYPTENSLLVQAPDEEKQQGFMYSMDFANLEYLQYLVRTVPDLTGTYNYFVDALEIFIAPIPRVLWTGKPNGSPIEFYNLFDYGRPIGMSWSLPGAGWQGLGIIGVVFWCAMGGAIWGGIYRWYVNSAQNVFHTCYYFLLLPLSVQWFRDGALLTLVKFPLFFLLPVALVQAWAISIKWGPYSHGHAARRSVQL</sequence>
<organism evidence="2 3">
    <name type="scientific">Ancylobacter pratisalsi</name>
    <dbReference type="NCBI Taxonomy" id="1745854"/>
    <lineage>
        <taxon>Bacteria</taxon>
        <taxon>Pseudomonadati</taxon>
        <taxon>Pseudomonadota</taxon>
        <taxon>Alphaproteobacteria</taxon>
        <taxon>Hyphomicrobiales</taxon>
        <taxon>Xanthobacteraceae</taxon>
        <taxon>Ancylobacter</taxon>
    </lineage>
</organism>
<dbReference type="EMBL" id="CP048630">
    <property type="protein sequence ID" value="QIB34264.1"/>
    <property type="molecule type" value="Genomic_DNA"/>
</dbReference>
<feature type="transmembrane region" description="Helical" evidence="1">
    <location>
        <begin position="35"/>
        <end position="53"/>
    </location>
</feature>
<feature type="transmembrane region" description="Helical" evidence="1">
    <location>
        <begin position="228"/>
        <end position="247"/>
    </location>
</feature>
<keyword evidence="3" id="KW-1185">Reference proteome</keyword>
<proteinExistence type="predicted"/>
<dbReference type="KEGG" id="apra:G3A50_11500"/>
<evidence type="ECO:0000313" key="3">
    <source>
        <dbReference type="Proteomes" id="UP000464751"/>
    </source>
</evidence>
<evidence type="ECO:0000256" key="1">
    <source>
        <dbReference type="SAM" id="Phobius"/>
    </source>
</evidence>
<accession>A0A6P1YR96</accession>